<dbReference type="EMBL" id="BPQQ01000027">
    <property type="protein sequence ID" value="GJE00483.1"/>
    <property type="molecule type" value="Genomic_DNA"/>
</dbReference>
<feature type="domain" description="HD-GYP" evidence="2">
    <location>
        <begin position="168"/>
        <end position="360"/>
    </location>
</feature>
<evidence type="ECO:0000313" key="4">
    <source>
        <dbReference type="Proteomes" id="UP001055153"/>
    </source>
</evidence>
<dbReference type="RefSeq" id="WP_378911442.1">
    <property type="nucleotide sequence ID" value="NZ_JBHLVT010000022.1"/>
</dbReference>
<dbReference type="PROSITE" id="PS51832">
    <property type="entry name" value="HD_GYP"/>
    <property type="match status" value="1"/>
</dbReference>
<reference evidence="3" key="2">
    <citation type="submission" date="2021-08" db="EMBL/GenBank/DDBJ databases">
        <authorList>
            <person name="Tani A."/>
            <person name="Ola A."/>
            <person name="Ogura Y."/>
            <person name="Katsura K."/>
            <person name="Hayashi T."/>
        </authorList>
    </citation>
    <scope>NUCLEOTIDE SEQUENCE</scope>
    <source>
        <strain evidence="3">DSM 17168</strain>
    </source>
</reference>
<accession>A0ABQ4SFA3</accession>
<dbReference type="Proteomes" id="UP001055153">
    <property type="component" value="Unassembled WGS sequence"/>
</dbReference>
<evidence type="ECO:0000259" key="2">
    <source>
        <dbReference type="PROSITE" id="PS51832"/>
    </source>
</evidence>
<dbReference type="PANTHER" id="PTHR43155:SF2">
    <property type="entry name" value="CYCLIC DI-GMP PHOSPHODIESTERASE PA4108"/>
    <property type="match status" value="1"/>
</dbReference>
<dbReference type="NCBIfam" id="TIGR00277">
    <property type="entry name" value="HDIG"/>
    <property type="match status" value="1"/>
</dbReference>
<dbReference type="InterPro" id="IPR006675">
    <property type="entry name" value="HDIG_dom"/>
</dbReference>
<protein>
    <submittedName>
        <fullName evidence="3">Ribonuclease Y</fullName>
    </submittedName>
</protein>
<dbReference type="InterPro" id="IPR003607">
    <property type="entry name" value="HD/PDEase_dom"/>
</dbReference>
<name>A0ABQ4SFA3_9HYPH</name>
<dbReference type="Gene3D" id="1.10.3210.10">
    <property type="entry name" value="Hypothetical protein af1432"/>
    <property type="match status" value="1"/>
</dbReference>
<dbReference type="PROSITE" id="PS51831">
    <property type="entry name" value="HD"/>
    <property type="match status" value="1"/>
</dbReference>
<dbReference type="PANTHER" id="PTHR43155">
    <property type="entry name" value="CYCLIC DI-GMP PHOSPHODIESTERASE PA4108-RELATED"/>
    <property type="match status" value="1"/>
</dbReference>
<organism evidence="3 4">
    <name type="scientific">Methylobacterium isbiliense</name>
    <dbReference type="NCBI Taxonomy" id="315478"/>
    <lineage>
        <taxon>Bacteria</taxon>
        <taxon>Pseudomonadati</taxon>
        <taxon>Pseudomonadota</taxon>
        <taxon>Alphaproteobacteria</taxon>
        <taxon>Hyphomicrobiales</taxon>
        <taxon>Methylobacteriaceae</taxon>
        <taxon>Methylobacterium</taxon>
    </lineage>
</organism>
<keyword evidence="4" id="KW-1185">Reference proteome</keyword>
<feature type="domain" description="HD" evidence="1">
    <location>
        <begin position="190"/>
        <end position="313"/>
    </location>
</feature>
<sequence>MPDGFILLVSDDPKKAHSLAHSITCHLPCRVAAPGQRRPAGTVLAVVLDVALDDPSILASLRGLMSHVRACARPCLYLARDLTSATLARARALGASRILPPFTSRAVLSAALIDLVQLCAAERAREPGVQIRAQAVEACALVTGLFDAAGSGRALSHEDVEAGTEIVLDAISEAGIQAWLETIWSHQSEVYQHSLSVAGHAAIFASVLGFRRSDQHRLARAALLHDVGKAKIPRAILVKPSSLTPDELATMRRHPAIGADLLAAQPGFDAETLDVVRHHHELLDGSGYPDGLQGREITDLVRLVTICDIYSALTERRPYRAPLRAAEAWSVMEQMGGKLDAALLKAFRSTVTDLRTASAA</sequence>
<evidence type="ECO:0000313" key="3">
    <source>
        <dbReference type="EMBL" id="GJE00483.1"/>
    </source>
</evidence>
<dbReference type="SUPFAM" id="SSF109604">
    <property type="entry name" value="HD-domain/PDEase-like"/>
    <property type="match status" value="1"/>
</dbReference>
<dbReference type="SMART" id="SM00471">
    <property type="entry name" value="HDc"/>
    <property type="match status" value="1"/>
</dbReference>
<dbReference type="InterPro" id="IPR006674">
    <property type="entry name" value="HD_domain"/>
</dbReference>
<dbReference type="InterPro" id="IPR037522">
    <property type="entry name" value="HD_GYP_dom"/>
</dbReference>
<gene>
    <name evidence="3" type="primary">rny</name>
    <name evidence="3" type="ORF">GMJLKIPL_2405</name>
</gene>
<proteinExistence type="predicted"/>
<reference evidence="3" key="1">
    <citation type="journal article" date="2021" name="Front. Microbiol.">
        <title>Comprehensive Comparative Genomics and Phenotyping of Methylobacterium Species.</title>
        <authorList>
            <person name="Alessa O."/>
            <person name="Ogura Y."/>
            <person name="Fujitani Y."/>
            <person name="Takami H."/>
            <person name="Hayashi T."/>
            <person name="Sahin N."/>
            <person name="Tani A."/>
        </authorList>
    </citation>
    <scope>NUCLEOTIDE SEQUENCE</scope>
    <source>
        <strain evidence="3">DSM 17168</strain>
    </source>
</reference>
<comment type="caution">
    <text evidence="3">The sequence shown here is derived from an EMBL/GenBank/DDBJ whole genome shotgun (WGS) entry which is preliminary data.</text>
</comment>
<evidence type="ECO:0000259" key="1">
    <source>
        <dbReference type="PROSITE" id="PS51831"/>
    </source>
</evidence>
<dbReference type="Pfam" id="PF13487">
    <property type="entry name" value="HD_5"/>
    <property type="match status" value="1"/>
</dbReference>
<dbReference type="CDD" id="cd00077">
    <property type="entry name" value="HDc"/>
    <property type="match status" value="1"/>
</dbReference>